<dbReference type="GO" id="GO:0055085">
    <property type="term" value="P:transmembrane transport"/>
    <property type="evidence" value="ECO:0007669"/>
    <property type="project" value="InterPro"/>
</dbReference>
<evidence type="ECO:0000256" key="7">
    <source>
        <dbReference type="ARBA" id="ARBA00023136"/>
    </source>
</evidence>
<protein>
    <submittedName>
        <fullName evidence="10">Spermidine/putrescine ABC transporter</fullName>
    </submittedName>
</protein>
<dbReference type="InterPro" id="IPR035906">
    <property type="entry name" value="MetI-like_sf"/>
</dbReference>
<evidence type="ECO:0000256" key="6">
    <source>
        <dbReference type="ARBA" id="ARBA00022989"/>
    </source>
</evidence>
<dbReference type="Proteomes" id="UP000077786">
    <property type="component" value="Unassembled WGS sequence"/>
</dbReference>
<evidence type="ECO:0000256" key="4">
    <source>
        <dbReference type="ARBA" id="ARBA00022519"/>
    </source>
</evidence>
<keyword evidence="7 8" id="KW-0472">Membrane</keyword>
<comment type="caution">
    <text evidence="10">The sequence shown here is derived from an EMBL/GenBank/DDBJ whole genome shotgun (WGS) entry which is preliminary data.</text>
</comment>
<dbReference type="GO" id="GO:0005886">
    <property type="term" value="C:plasma membrane"/>
    <property type="evidence" value="ECO:0007669"/>
    <property type="project" value="UniProtKB-SubCell"/>
</dbReference>
<evidence type="ECO:0000313" key="11">
    <source>
        <dbReference type="Proteomes" id="UP000077786"/>
    </source>
</evidence>
<feature type="transmembrane region" description="Helical" evidence="8">
    <location>
        <begin position="12"/>
        <end position="34"/>
    </location>
</feature>
<dbReference type="SUPFAM" id="SSF161098">
    <property type="entry name" value="MetI-like"/>
    <property type="match status" value="1"/>
</dbReference>
<name>A0A1B6VGH7_9PROT</name>
<keyword evidence="3" id="KW-1003">Cell membrane</keyword>
<sequence length="265" mass="29211">MKHDRTVRIAWHLLIGLIYLFLLAPLIIVLIVSFDTRPYLSFPPASFSLISYVRVLYNPLFLQAGKTSLLIGGCSAGLSLVVGASAAFALVRGHFPGRKSLQWFFLSPMLMPHIVLAVGLMMTLQPLGLLDTLTGLILAHISITLPYTTRIVSSGIAQLDRTLEEAARIHGASPWQSFRRVILPALRPYLITGFLIAFLFSFDEAVIALFIAGHRAVTLPLAIYQYIQFRTDPQVASLSVLVVLLSLLPIIIVERLINLRRAVGG</sequence>
<evidence type="ECO:0000256" key="5">
    <source>
        <dbReference type="ARBA" id="ARBA00022692"/>
    </source>
</evidence>
<evidence type="ECO:0000256" key="3">
    <source>
        <dbReference type="ARBA" id="ARBA00022475"/>
    </source>
</evidence>
<keyword evidence="6 8" id="KW-1133">Transmembrane helix</keyword>
<evidence type="ECO:0000256" key="2">
    <source>
        <dbReference type="ARBA" id="ARBA00022448"/>
    </source>
</evidence>
<feature type="transmembrane region" description="Helical" evidence="8">
    <location>
        <begin position="189"/>
        <end position="213"/>
    </location>
</feature>
<dbReference type="PROSITE" id="PS50928">
    <property type="entry name" value="ABC_TM1"/>
    <property type="match status" value="1"/>
</dbReference>
<dbReference type="Gene3D" id="1.10.3720.10">
    <property type="entry name" value="MetI-like"/>
    <property type="match status" value="1"/>
</dbReference>
<dbReference type="InterPro" id="IPR000515">
    <property type="entry name" value="MetI-like"/>
</dbReference>
<dbReference type="Pfam" id="PF00528">
    <property type="entry name" value="BPD_transp_1"/>
    <property type="match status" value="1"/>
</dbReference>
<dbReference type="PANTHER" id="PTHR43357">
    <property type="entry name" value="INNER MEMBRANE ABC TRANSPORTER PERMEASE PROTEIN YDCV"/>
    <property type="match status" value="1"/>
</dbReference>
<keyword evidence="2 8" id="KW-0813">Transport</keyword>
<feature type="transmembrane region" description="Helical" evidence="8">
    <location>
        <begin position="69"/>
        <end position="91"/>
    </location>
</feature>
<evidence type="ECO:0000313" key="10">
    <source>
        <dbReference type="EMBL" id="OAJ66314.1"/>
    </source>
</evidence>
<dbReference type="RefSeq" id="WP_198150537.1">
    <property type="nucleotide sequence ID" value="NZ_LUTU01000017.1"/>
</dbReference>
<keyword evidence="4" id="KW-0997">Cell inner membrane</keyword>
<dbReference type="EMBL" id="LUTU01000017">
    <property type="protein sequence ID" value="OAJ66314.1"/>
    <property type="molecule type" value="Genomic_DNA"/>
</dbReference>
<keyword evidence="5 8" id="KW-0812">Transmembrane</keyword>
<accession>A0A1B6VGH7</accession>
<evidence type="ECO:0000256" key="1">
    <source>
        <dbReference type="ARBA" id="ARBA00004429"/>
    </source>
</evidence>
<evidence type="ECO:0000256" key="8">
    <source>
        <dbReference type="RuleBase" id="RU363032"/>
    </source>
</evidence>
<organism evidence="10 11">
    <name type="scientific">Gluconobacter cerinus</name>
    <dbReference type="NCBI Taxonomy" id="38307"/>
    <lineage>
        <taxon>Bacteria</taxon>
        <taxon>Pseudomonadati</taxon>
        <taxon>Pseudomonadota</taxon>
        <taxon>Alphaproteobacteria</taxon>
        <taxon>Acetobacterales</taxon>
        <taxon>Acetobacteraceae</taxon>
        <taxon>Gluconobacter</taxon>
    </lineage>
</organism>
<comment type="similarity">
    <text evidence="8">Belongs to the binding-protein-dependent transport system permease family.</text>
</comment>
<gene>
    <name evidence="10" type="ORF">A0123_02991</name>
</gene>
<dbReference type="AlphaFoldDB" id="A0A1B6VGH7"/>
<comment type="subcellular location">
    <subcellularLocation>
        <location evidence="1">Cell inner membrane</location>
        <topology evidence="1">Multi-pass membrane protein</topology>
    </subcellularLocation>
    <subcellularLocation>
        <location evidence="8">Cell membrane</location>
        <topology evidence="8">Multi-pass membrane protein</topology>
    </subcellularLocation>
</comment>
<feature type="transmembrane region" description="Helical" evidence="8">
    <location>
        <begin position="233"/>
        <end position="253"/>
    </location>
</feature>
<dbReference type="CDD" id="cd06261">
    <property type="entry name" value="TM_PBP2"/>
    <property type="match status" value="1"/>
</dbReference>
<proteinExistence type="inferred from homology"/>
<reference evidence="10 11" key="1">
    <citation type="submission" date="2016-03" db="EMBL/GenBank/DDBJ databases">
        <title>Draft genome sequence of Gluconobacter cerinus strain CECT 9110.</title>
        <authorList>
            <person name="Sainz F."/>
            <person name="Mas A."/>
            <person name="Torija M.J."/>
        </authorList>
    </citation>
    <scope>NUCLEOTIDE SEQUENCE [LARGE SCALE GENOMIC DNA]</scope>
    <source>
        <strain evidence="10 11">CECT 9110</strain>
    </source>
</reference>
<dbReference type="PANTHER" id="PTHR43357:SF4">
    <property type="entry name" value="INNER MEMBRANE ABC TRANSPORTER PERMEASE PROTEIN YDCV"/>
    <property type="match status" value="1"/>
</dbReference>
<evidence type="ECO:0000259" key="9">
    <source>
        <dbReference type="PROSITE" id="PS50928"/>
    </source>
</evidence>
<feature type="domain" description="ABC transmembrane type-1" evidence="9">
    <location>
        <begin position="65"/>
        <end position="253"/>
    </location>
</feature>
<feature type="transmembrane region" description="Helical" evidence="8">
    <location>
        <begin position="103"/>
        <end position="124"/>
    </location>
</feature>
<dbReference type="PATRIC" id="fig|38307.3.peg.3131"/>